<reference evidence="4 5" key="1">
    <citation type="journal article" date="2011" name="Proc. Natl. Acad. Sci. U.S.A.">
        <title>Evolutionary erosion of yeast sex chromosomes by mating-type switching accidents.</title>
        <authorList>
            <person name="Gordon J.L."/>
            <person name="Armisen D."/>
            <person name="Proux-Wera E."/>
            <person name="Oheigeartaigh S.S."/>
            <person name="Byrne K.P."/>
            <person name="Wolfe K.H."/>
        </authorList>
    </citation>
    <scope>NUCLEOTIDE SEQUENCE [LARGE SCALE GENOMIC DNA]</scope>
    <source>
        <strain evidence="5">ATCC 76901 / BCRC 22586 / CBS 4309 / NBRC 1992 / NRRL Y-12630</strain>
    </source>
</reference>
<sequence>MTDIFMSIDSILGNRDALIQSIEQNLETPPLTATHDGNSSTQELNRGQLMMKEEQLSSQLHDLNNLKILSGLLIEFKTNFELLELENCFYSLQSIRKRINGNNNSSFLKQSFHFQRSVAVYVDTMHSTLIDKIFEIITTKFWQINDTGSIAFHKKITYGPEDIDLEYESFIDFVKQQYFPQNVLDSQLWIISDMDINDLQENVRGKLQTILKSYIHLNVVIDRIKKSIFTKGKMFDYELGKLLFKDVSNITDNQSLLQETIASFTSLVRFFQDILIEDDCITVLTSLGNVISNELTKLVKQNASVILNDNSPLKDRIIEVSKSLVKLADRTKNQWHFNDSEILNILNNEQIYFNLMLDKKFNEALEYMRDTIKNDGSISEVETVFLKRDSKRKSESDSNANESAKKIESQNSSKKEPDDDNWNWDDNADDGEGDDAWGDEIDLDLDDLEQNENQSQKEKDKTNEDHAEDDWDNAWGLDDDITDTVPTTNASHQGTNIEINKLPQLFETAVERLNKSVSIMDQAKIDQQYYNYKFNVFQSSFVAMCSCHFQENWWIFYNNLRYIGQKNPSLQRIEELSQNYLRKEIALNEKRVFKLIQQQLNSLLENENNVSWHIVTRQLIPFIQQHIIDPLVKIGGKEGEDNLLQLLNFIYFTSTVDVILTWKVISEKNSENLSELFTLLLNDSTIPLLSNLPKYKELREKFSIIGKILPLHLKEIMDLFYDGDFYLFSTEEIAQWLKLLFADTPLRRNAIEDIYEIRNTNIAD</sequence>
<feature type="domain" description="Retrograde transport protein Dsl1 C-terminal" evidence="3">
    <location>
        <begin position="570"/>
        <end position="761"/>
    </location>
</feature>
<organism evidence="4 5">
    <name type="scientific">Naumovozyma castellii</name>
    <name type="common">Yeast</name>
    <name type="synonym">Saccharomyces castellii</name>
    <dbReference type="NCBI Taxonomy" id="27288"/>
    <lineage>
        <taxon>Eukaryota</taxon>
        <taxon>Fungi</taxon>
        <taxon>Dikarya</taxon>
        <taxon>Ascomycota</taxon>
        <taxon>Saccharomycotina</taxon>
        <taxon>Saccharomycetes</taxon>
        <taxon>Saccharomycetales</taxon>
        <taxon>Saccharomycetaceae</taxon>
        <taxon>Naumovozyma</taxon>
    </lineage>
</organism>
<dbReference type="Pfam" id="PF11989">
    <property type="entry name" value="Dsl1_C"/>
    <property type="match status" value="1"/>
</dbReference>
<dbReference type="OMA" id="NHLKDIM"/>
<dbReference type="KEGG" id="ncs:NCAS_0A00690"/>
<evidence type="ECO:0000256" key="1">
    <source>
        <dbReference type="SAM" id="MobiDB-lite"/>
    </source>
</evidence>
<dbReference type="eggNOG" id="ENOG502QR7Q">
    <property type="taxonomic scope" value="Eukaryota"/>
</dbReference>
<dbReference type="FunCoup" id="G0V593">
    <property type="interactions" value="56"/>
</dbReference>
<dbReference type="GO" id="GO:0032581">
    <property type="term" value="P:ER-dependent peroxisome organization"/>
    <property type="evidence" value="ECO:0007669"/>
    <property type="project" value="EnsemblFungi"/>
</dbReference>
<evidence type="ECO:0000259" key="3">
    <source>
        <dbReference type="Pfam" id="PF11989"/>
    </source>
</evidence>
<dbReference type="HOGENOM" id="CLU_357169_0_0_1"/>
<name>G0V593_NAUCA</name>
<evidence type="ECO:0000259" key="2">
    <source>
        <dbReference type="Pfam" id="PF11988"/>
    </source>
</evidence>
<dbReference type="InterPro" id="IPR046362">
    <property type="entry name" value="Zw10/DSL1_C_sf"/>
</dbReference>
<dbReference type="Proteomes" id="UP000001640">
    <property type="component" value="Chromosome 1"/>
</dbReference>
<feature type="region of interest" description="Disordered" evidence="1">
    <location>
        <begin position="452"/>
        <end position="473"/>
    </location>
</feature>
<reference key="2">
    <citation type="submission" date="2011-08" db="EMBL/GenBank/DDBJ databases">
        <title>Genome sequence of Naumovozyma castellii.</title>
        <authorList>
            <person name="Gordon J.L."/>
            <person name="Armisen D."/>
            <person name="Proux-Wera E."/>
            <person name="OhEigeartaigh S.S."/>
            <person name="Byrne K.P."/>
            <person name="Wolfe K.H."/>
        </authorList>
    </citation>
    <scope>NUCLEOTIDE SEQUENCE</scope>
    <source>
        <strain>Type strain:CBS 4309</strain>
    </source>
</reference>
<evidence type="ECO:0000313" key="5">
    <source>
        <dbReference type="Proteomes" id="UP000001640"/>
    </source>
</evidence>
<dbReference type="InterPro" id="IPR038442">
    <property type="entry name" value="Dsl1_N_sf"/>
</dbReference>
<feature type="compositionally biased region" description="Acidic residues" evidence="1">
    <location>
        <begin position="418"/>
        <end position="439"/>
    </location>
</feature>
<dbReference type="InterPro" id="IPR021875">
    <property type="entry name" value="Dsl1_N_dom"/>
</dbReference>
<dbReference type="PANTHER" id="PTHR12205:SF0">
    <property type="entry name" value="CENTROMERE_KINETOCHORE PROTEIN ZW10 HOMOLOG"/>
    <property type="match status" value="1"/>
</dbReference>
<dbReference type="InParanoid" id="G0V593"/>
<dbReference type="OrthoDB" id="534815at2759"/>
<evidence type="ECO:0008006" key="6">
    <source>
        <dbReference type="Google" id="ProtNLM"/>
    </source>
</evidence>
<dbReference type="STRING" id="1064592.G0V593"/>
<dbReference type="EMBL" id="HE576752">
    <property type="protein sequence ID" value="CCC66629.1"/>
    <property type="molecule type" value="Genomic_DNA"/>
</dbReference>
<dbReference type="GO" id="GO:1990423">
    <property type="term" value="C:RZZ complex"/>
    <property type="evidence" value="ECO:0007669"/>
    <property type="project" value="TreeGrafter"/>
</dbReference>
<dbReference type="GO" id="GO:0006888">
    <property type="term" value="P:endoplasmic reticulum to Golgi vesicle-mediated transport"/>
    <property type="evidence" value="ECO:0007669"/>
    <property type="project" value="TreeGrafter"/>
</dbReference>
<dbReference type="GeneID" id="96900118"/>
<dbReference type="Gene3D" id="1.10.357.150">
    <property type="match status" value="1"/>
</dbReference>
<dbReference type="Pfam" id="PF11988">
    <property type="entry name" value="Dsl1_N"/>
    <property type="match status" value="1"/>
</dbReference>
<accession>G0V593</accession>
<feature type="compositionally biased region" description="Basic and acidic residues" evidence="1">
    <location>
        <begin position="403"/>
        <end position="417"/>
    </location>
</feature>
<dbReference type="Gene3D" id="1.20.58.2230">
    <property type="entry name" value="Retrograde transport protein Dsl1, N-terminal domain"/>
    <property type="match status" value="1"/>
</dbReference>
<dbReference type="GO" id="GO:0070939">
    <property type="term" value="C:Dsl1/NZR complex"/>
    <property type="evidence" value="ECO:0007669"/>
    <property type="project" value="EnsemblFungi"/>
</dbReference>
<dbReference type="RefSeq" id="XP_003673020.1">
    <property type="nucleotide sequence ID" value="XM_003672972.1"/>
</dbReference>
<dbReference type="GO" id="GO:0007094">
    <property type="term" value="P:mitotic spindle assembly checkpoint signaling"/>
    <property type="evidence" value="ECO:0007669"/>
    <property type="project" value="TreeGrafter"/>
</dbReference>
<dbReference type="GO" id="GO:0006890">
    <property type="term" value="P:retrograde vesicle-mediated transport, Golgi to endoplasmic reticulum"/>
    <property type="evidence" value="ECO:0007669"/>
    <property type="project" value="EnsemblFungi"/>
</dbReference>
<evidence type="ECO:0000313" key="4">
    <source>
        <dbReference type="EMBL" id="CCC66629.1"/>
    </source>
</evidence>
<keyword evidence="5" id="KW-1185">Reference proteome</keyword>
<feature type="compositionally biased region" description="Basic and acidic residues" evidence="1">
    <location>
        <begin position="455"/>
        <end position="465"/>
    </location>
</feature>
<feature type="region of interest" description="Disordered" evidence="1">
    <location>
        <begin position="389"/>
        <end position="439"/>
    </location>
</feature>
<feature type="domain" description="Retrograde transport protein Dsl1 N-terminal" evidence="2">
    <location>
        <begin position="12"/>
        <end position="369"/>
    </location>
</feature>
<dbReference type="PANTHER" id="PTHR12205">
    <property type="entry name" value="CENTROMERE/KINETOCHORE PROTEIN ZW10"/>
    <property type="match status" value="1"/>
</dbReference>
<proteinExistence type="predicted"/>
<dbReference type="InterPro" id="IPR021876">
    <property type="entry name" value="Dsl1_C"/>
</dbReference>
<dbReference type="Gene3D" id="1.20.58.1440">
    <property type="match status" value="1"/>
</dbReference>
<protein>
    <recommendedName>
        <fullName evidence="6">Retrograde transport protein Dsl1 C-terminal domain-containing protein</fullName>
    </recommendedName>
</protein>
<gene>
    <name evidence="4" type="primary">NCAS0A00690</name>
    <name evidence="4" type="ordered locus">NCAS_0A00690</name>
</gene>
<dbReference type="Gene3D" id="1.10.287.3290">
    <property type="match status" value="1"/>
</dbReference>
<dbReference type="GO" id="GO:0005634">
    <property type="term" value="C:nucleus"/>
    <property type="evidence" value="ECO:0007669"/>
    <property type="project" value="EnsemblFungi"/>
</dbReference>
<dbReference type="AlphaFoldDB" id="G0V593"/>